<dbReference type="SUPFAM" id="SSF55781">
    <property type="entry name" value="GAF domain-like"/>
    <property type="match status" value="1"/>
</dbReference>
<dbReference type="GO" id="GO:0003700">
    <property type="term" value="F:DNA-binding transcription factor activity"/>
    <property type="evidence" value="ECO:0007669"/>
    <property type="project" value="TreeGrafter"/>
</dbReference>
<dbReference type="Gene3D" id="3.30.450.40">
    <property type="match status" value="1"/>
</dbReference>
<dbReference type="GO" id="GO:0045892">
    <property type="term" value="P:negative regulation of DNA-templated transcription"/>
    <property type="evidence" value="ECO:0007669"/>
    <property type="project" value="TreeGrafter"/>
</dbReference>
<feature type="region of interest" description="Disordered" evidence="6">
    <location>
        <begin position="1"/>
        <end position="20"/>
    </location>
</feature>
<evidence type="ECO:0000256" key="5">
    <source>
        <dbReference type="ARBA" id="ARBA00042627"/>
    </source>
</evidence>
<dbReference type="PANTHER" id="PTHR30136">
    <property type="entry name" value="HELIX-TURN-HELIX TRANSCRIPTIONAL REGULATOR, ICLR FAMILY"/>
    <property type="match status" value="1"/>
</dbReference>
<dbReference type="InterPro" id="IPR029016">
    <property type="entry name" value="GAF-like_dom_sf"/>
</dbReference>
<reference evidence="9 10" key="1">
    <citation type="submission" date="2018-01" db="EMBL/GenBank/DDBJ databases">
        <title>Halomonas endophytica sp. nov., isolated from storage liquid in the stems of Populus euphratica.</title>
        <authorList>
            <person name="Chen C."/>
        </authorList>
    </citation>
    <scope>NUCLEOTIDE SEQUENCE [LARGE SCALE GENOMIC DNA]</scope>
    <source>
        <strain evidence="9 10">MC28</strain>
    </source>
</reference>
<dbReference type="GO" id="GO:0003677">
    <property type="term" value="F:DNA binding"/>
    <property type="evidence" value="ECO:0007669"/>
    <property type="project" value="UniProtKB-KW"/>
</dbReference>
<name>A0A2N7U4X5_9GAMM</name>
<evidence type="ECO:0000313" key="9">
    <source>
        <dbReference type="EMBL" id="PMR75471.1"/>
    </source>
</evidence>
<dbReference type="Pfam" id="PF09339">
    <property type="entry name" value="HTH_IclR"/>
    <property type="match status" value="1"/>
</dbReference>
<evidence type="ECO:0000259" key="8">
    <source>
        <dbReference type="PROSITE" id="PS51078"/>
    </source>
</evidence>
<dbReference type="InterPro" id="IPR036390">
    <property type="entry name" value="WH_DNA-bd_sf"/>
</dbReference>
<gene>
    <name evidence="9" type="ORF">C1H69_09605</name>
</gene>
<dbReference type="PROSITE" id="PS51077">
    <property type="entry name" value="HTH_ICLR"/>
    <property type="match status" value="1"/>
</dbReference>
<dbReference type="InterPro" id="IPR005471">
    <property type="entry name" value="Tscrpt_reg_IclR_N"/>
</dbReference>
<feature type="domain" description="HTH iclR-type" evidence="7">
    <location>
        <begin position="20"/>
        <end position="82"/>
    </location>
</feature>
<proteinExistence type="predicted"/>
<keyword evidence="10" id="KW-1185">Reference proteome</keyword>
<evidence type="ECO:0000256" key="1">
    <source>
        <dbReference type="ARBA" id="ARBA00023015"/>
    </source>
</evidence>
<evidence type="ECO:0000259" key="7">
    <source>
        <dbReference type="PROSITE" id="PS51077"/>
    </source>
</evidence>
<keyword evidence="1" id="KW-0805">Transcription regulation</keyword>
<dbReference type="Proteomes" id="UP000235803">
    <property type="component" value="Unassembled WGS sequence"/>
</dbReference>
<dbReference type="Gene3D" id="1.10.10.10">
    <property type="entry name" value="Winged helix-like DNA-binding domain superfamily/Winged helix DNA-binding domain"/>
    <property type="match status" value="1"/>
</dbReference>
<dbReference type="OrthoDB" id="9807558at2"/>
<feature type="domain" description="IclR-ED" evidence="8">
    <location>
        <begin position="83"/>
        <end position="260"/>
    </location>
</feature>
<dbReference type="EMBL" id="PNRF01000019">
    <property type="protein sequence ID" value="PMR75471.1"/>
    <property type="molecule type" value="Genomic_DNA"/>
</dbReference>
<sequence>MKQSPRPAGESSERGKPESVKTAARTLSLFETFAEDQAPLSLTDLARRIDAPISSCHALIKTLQALGYVYVLEQKKRVYPTKRLLQVAQAIATHDPLLESVTPILLELRDDLGETVILGKRQASGIVYLEVIEGTHTVRYAARPGDAKPLHSSAIGKAMLGQESPKRLQALLEKLPLTAATNRTLTDRAQLLDDIEEGRHHGYFITCGENVDDVMAIAIARTVYGEMLGLAIAGPMERMARNQERYRETLLHYGDRLLAL</sequence>
<protein>
    <recommendedName>
        <fullName evidence="4">HTH-type transcriptional repressor AllR</fullName>
    </recommendedName>
    <alternativeName>
        <fullName evidence="5">Negative regulator of allantoin and glyoxylate utilization operons</fullName>
    </alternativeName>
</protein>
<dbReference type="RefSeq" id="WP_102653185.1">
    <property type="nucleotide sequence ID" value="NZ_PNRF01000019.1"/>
</dbReference>
<keyword evidence="2" id="KW-0238">DNA-binding</keyword>
<comment type="caution">
    <text evidence="9">The sequence shown here is derived from an EMBL/GenBank/DDBJ whole genome shotgun (WGS) entry which is preliminary data.</text>
</comment>
<dbReference type="PROSITE" id="PS51078">
    <property type="entry name" value="ICLR_ED"/>
    <property type="match status" value="1"/>
</dbReference>
<dbReference type="SMART" id="SM00346">
    <property type="entry name" value="HTH_ICLR"/>
    <property type="match status" value="1"/>
</dbReference>
<keyword evidence="3" id="KW-0804">Transcription</keyword>
<accession>A0A2N7U4X5</accession>
<dbReference type="InterPro" id="IPR050707">
    <property type="entry name" value="HTH_MetabolicPath_Reg"/>
</dbReference>
<evidence type="ECO:0000256" key="3">
    <source>
        <dbReference type="ARBA" id="ARBA00023163"/>
    </source>
</evidence>
<dbReference type="Pfam" id="PF01614">
    <property type="entry name" value="IclR_C"/>
    <property type="match status" value="1"/>
</dbReference>
<evidence type="ECO:0000313" key="10">
    <source>
        <dbReference type="Proteomes" id="UP000235803"/>
    </source>
</evidence>
<organism evidence="9 10">
    <name type="scientific">Billgrantia endophytica</name>
    <dbReference type="NCBI Taxonomy" id="2033802"/>
    <lineage>
        <taxon>Bacteria</taxon>
        <taxon>Pseudomonadati</taxon>
        <taxon>Pseudomonadota</taxon>
        <taxon>Gammaproteobacteria</taxon>
        <taxon>Oceanospirillales</taxon>
        <taxon>Halomonadaceae</taxon>
        <taxon>Billgrantia</taxon>
    </lineage>
</organism>
<dbReference type="AlphaFoldDB" id="A0A2N7U4X5"/>
<dbReference type="SUPFAM" id="SSF46785">
    <property type="entry name" value="Winged helix' DNA-binding domain"/>
    <property type="match status" value="1"/>
</dbReference>
<evidence type="ECO:0000256" key="2">
    <source>
        <dbReference type="ARBA" id="ARBA00023125"/>
    </source>
</evidence>
<evidence type="ECO:0000256" key="4">
    <source>
        <dbReference type="ARBA" id="ARBA00040379"/>
    </source>
</evidence>
<dbReference type="InterPro" id="IPR014757">
    <property type="entry name" value="Tscrpt_reg_IclR_C"/>
</dbReference>
<dbReference type="PANTHER" id="PTHR30136:SF24">
    <property type="entry name" value="HTH-TYPE TRANSCRIPTIONAL REPRESSOR ALLR"/>
    <property type="match status" value="1"/>
</dbReference>
<dbReference type="InterPro" id="IPR036388">
    <property type="entry name" value="WH-like_DNA-bd_sf"/>
</dbReference>
<evidence type="ECO:0000256" key="6">
    <source>
        <dbReference type="SAM" id="MobiDB-lite"/>
    </source>
</evidence>